<accession>A0A0W0G5S8</accession>
<evidence type="ECO:0000256" key="1">
    <source>
        <dbReference type="SAM" id="MobiDB-lite"/>
    </source>
</evidence>
<evidence type="ECO:0008006" key="6">
    <source>
        <dbReference type="Google" id="ProtNLM"/>
    </source>
</evidence>
<feature type="region of interest" description="Disordered" evidence="1">
    <location>
        <begin position="409"/>
        <end position="457"/>
    </location>
</feature>
<feature type="compositionally biased region" description="Polar residues" evidence="1">
    <location>
        <begin position="415"/>
        <end position="426"/>
    </location>
</feature>
<dbReference type="Proteomes" id="UP000054988">
    <property type="component" value="Unassembled WGS sequence"/>
</dbReference>
<feature type="chain" id="PRO_5006902405" description="Glycoside hydrolase family 76 protein" evidence="3">
    <location>
        <begin position="18"/>
        <end position="522"/>
    </location>
</feature>
<proteinExistence type="predicted"/>
<keyword evidence="2" id="KW-0472">Membrane</keyword>
<feature type="signal peptide" evidence="3">
    <location>
        <begin position="1"/>
        <end position="17"/>
    </location>
</feature>
<keyword evidence="2" id="KW-0812">Transmembrane</keyword>
<reference evidence="4 5" key="1">
    <citation type="submission" date="2015-12" db="EMBL/GenBank/DDBJ databases">
        <title>Draft genome sequence of Moniliophthora roreri, the causal agent of frosty pod rot of cacao.</title>
        <authorList>
            <person name="Aime M.C."/>
            <person name="Diaz-Valderrama J.R."/>
            <person name="Kijpornyongpan T."/>
            <person name="Phillips-Mora W."/>
        </authorList>
    </citation>
    <scope>NUCLEOTIDE SEQUENCE [LARGE SCALE GENOMIC DNA]</scope>
    <source>
        <strain evidence="4 5">MCA 2952</strain>
    </source>
</reference>
<comment type="caution">
    <text evidence="4">The sequence shown here is derived from an EMBL/GenBank/DDBJ whole genome shotgun (WGS) entry which is preliminary data.</text>
</comment>
<evidence type="ECO:0000313" key="4">
    <source>
        <dbReference type="EMBL" id="KTB43930.1"/>
    </source>
</evidence>
<evidence type="ECO:0000256" key="2">
    <source>
        <dbReference type="SAM" id="Phobius"/>
    </source>
</evidence>
<name>A0A0W0G5S8_MONRR</name>
<keyword evidence="2" id="KW-1133">Transmembrane helix</keyword>
<feature type="transmembrane region" description="Helical" evidence="2">
    <location>
        <begin position="353"/>
        <end position="378"/>
    </location>
</feature>
<evidence type="ECO:0000313" key="5">
    <source>
        <dbReference type="Proteomes" id="UP000054988"/>
    </source>
</evidence>
<gene>
    <name evidence="4" type="ORF">WG66_3486</name>
</gene>
<keyword evidence="3" id="KW-0732">Signal</keyword>
<organism evidence="4 5">
    <name type="scientific">Moniliophthora roreri</name>
    <name type="common">Frosty pod rot fungus</name>
    <name type="synonym">Monilia roreri</name>
    <dbReference type="NCBI Taxonomy" id="221103"/>
    <lineage>
        <taxon>Eukaryota</taxon>
        <taxon>Fungi</taxon>
        <taxon>Dikarya</taxon>
        <taxon>Basidiomycota</taxon>
        <taxon>Agaricomycotina</taxon>
        <taxon>Agaricomycetes</taxon>
        <taxon>Agaricomycetidae</taxon>
        <taxon>Agaricales</taxon>
        <taxon>Marasmiineae</taxon>
        <taxon>Marasmiaceae</taxon>
        <taxon>Moniliophthora</taxon>
    </lineage>
</organism>
<protein>
    <recommendedName>
        <fullName evidence="6">Glycoside hydrolase family 76 protein</fullName>
    </recommendedName>
</protein>
<dbReference type="AlphaFoldDB" id="A0A0W0G5S8"/>
<evidence type="ECO:0000256" key="3">
    <source>
        <dbReference type="SAM" id="SignalP"/>
    </source>
</evidence>
<sequence>MLSAILGVVLFSQLVHSQFSPTPLWKSDVLQPLPNRIDTAYAALSEGVSRLSPYGGFLNGRATSPFYATLAKFEIAAQPNGTFQQLALKFFEDEDKITLCDTPWESIGTIPSNIHLQEVAIRDIINYGYAASQSYIAYGNSLFQQTAKKCWEIANQYTVSNRTWALLSRTIEAKKFTIPSECQGTPVEGLTFHNFSQDAGDMNLYETALQQVILSALNTTASGWMGPNGVMPNKYIPDEGMGAEEGDMYFVRGLAEAYRQLKSAPASLQNLIKVFLGVQYNAIRDHATSGDNVYGRSWQGPPPSSFDPYDQVVAAQILVDGIDLFSNDTQPMETPVPTPPTDSPHSLHASHPVGIIIGSTIGGVAAVTLLGLMIYLIYCRHRHSRASVSDTTSQVSVTPFPLDPRFEVTPFTWDQPASSNDESTPHPTKWHNKQHSVGNAQRVSPPRDMGNDPGLQSPVLTSVAHPPTLGLNNIVVQEEGNSPHQIDMGATIPDLIRIIYQRLWQHDSQESPPDYYSQPDQN</sequence>
<dbReference type="EMBL" id="LATX01001042">
    <property type="protein sequence ID" value="KTB43930.1"/>
    <property type="molecule type" value="Genomic_DNA"/>
</dbReference>